<keyword evidence="2" id="KW-0378">Hydrolase</keyword>
<dbReference type="EMBL" id="AGZI01000048">
    <property type="protein sequence ID" value="EKU80874.1"/>
    <property type="molecule type" value="Genomic_DNA"/>
</dbReference>
<dbReference type="InterPro" id="IPR023198">
    <property type="entry name" value="PGP-like_dom2"/>
</dbReference>
<keyword evidence="3" id="KW-0460">Magnesium</keyword>
<evidence type="ECO:0000256" key="1">
    <source>
        <dbReference type="ARBA" id="ARBA00022723"/>
    </source>
</evidence>
<dbReference type="PATRIC" id="fig|883126.3.peg.3801"/>
<dbReference type="SFLD" id="SFLDG01129">
    <property type="entry name" value="C1.5:_HAD__Beta-PGM__Phosphata"/>
    <property type="match status" value="1"/>
</dbReference>
<name>K9D8B4_9BURK</name>
<accession>K9D8B4</accession>
<evidence type="ECO:0000313" key="5">
    <source>
        <dbReference type="EMBL" id="EKU80874.1"/>
    </source>
</evidence>
<evidence type="ECO:0000256" key="2">
    <source>
        <dbReference type="ARBA" id="ARBA00022801"/>
    </source>
</evidence>
<dbReference type="RefSeq" id="WP_005668972.1">
    <property type="nucleotide sequence ID" value="NZ_JH992924.1"/>
</dbReference>
<dbReference type="OrthoDB" id="9776368at2"/>
<dbReference type="GO" id="GO:0006281">
    <property type="term" value="P:DNA repair"/>
    <property type="evidence" value="ECO:0007669"/>
    <property type="project" value="TreeGrafter"/>
</dbReference>
<dbReference type="InterPro" id="IPR023214">
    <property type="entry name" value="HAD_sf"/>
</dbReference>
<gene>
    <name evidence="5" type="ORF">HMPREF9710_03777</name>
</gene>
<keyword evidence="6" id="KW-1185">Reference proteome</keyword>
<dbReference type="Proteomes" id="UP000009874">
    <property type="component" value="Unassembled WGS sequence"/>
</dbReference>
<comment type="caution">
    <text evidence="5">The sequence shown here is derived from an EMBL/GenBank/DDBJ whole genome shotgun (WGS) entry which is preliminary data.</text>
</comment>
<dbReference type="InterPro" id="IPR036412">
    <property type="entry name" value="HAD-like_sf"/>
</dbReference>
<dbReference type="Pfam" id="PF13419">
    <property type="entry name" value="HAD_2"/>
    <property type="match status" value="1"/>
</dbReference>
<keyword evidence="4" id="KW-0119">Carbohydrate metabolism</keyword>
<dbReference type="STRING" id="47229.LO55_53"/>
<dbReference type="InterPro" id="IPR006439">
    <property type="entry name" value="HAD-SF_hydro_IA"/>
</dbReference>
<dbReference type="AlphaFoldDB" id="K9D8B4"/>
<keyword evidence="1" id="KW-0479">Metal-binding</keyword>
<dbReference type="GO" id="GO:0008967">
    <property type="term" value="F:phosphoglycolate phosphatase activity"/>
    <property type="evidence" value="ECO:0007669"/>
    <property type="project" value="TreeGrafter"/>
</dbReference>
<dbReference type="GO" id="GO:0005829">
    <property type="term" value="C:cytosol"/>
    <property type="evidence" value="ECO:0007669"/>
    <property type="project" value="TreeGrafter"/>
</dbReference>
<dbReference type="eggNOG" id="COG0546">
    <property type="taxonomic scope" value="Bacteria"/>
</dbReference>
<evidence type="ECO:0000313" key="6">
    <source>
        <dbReference type="Proteomes" id="UP000009874"/>
    </source>
</evidence>
<proteinExistence type="predicted"/>
<dbReference type="GO" id="GO:0046872">
    <property type="term" value="F:metal ion binding"/>
    <property type="evidence" value="ECO:0007669"/>
    <property type="project" value="UniProtKB-KW"/>
</dbReference>
<dbReference type="PANTHER" id="PTHR43434:SF23">
    <property type="entry name" value="PHOSPHOGLYCOLATE PHOSPHATASE"/>
    <property type="match status" value="1"/>
</dbReference>
<reference evidence="5 6" key="1">
    <citation type="submission" date="2012-09" db="EMBL/GenBank/DDBJ databases">
        <title>The Genome Sequence of Massilia timonae CCUG 45783.</title>
        <authorList>
            <consortium name="The Broad Institute Genome Sequencing Platform"/>
            <person name="Earl A."/>
            <person name="Ward D."/>
            <person name="Feldgarden M."/>
            <person name="Gevers D."/>
            <person name="Huys G."/>
            <person name="Walker B."/>
            <person name="Young S.K."/>
            <person name="Zeng Q."/>
            <person name="Gargeya S."/>
            <person name="Fitzgerald M."/>
            <person name="Haas B."/>
            <person name="Abouelleil A."/>
            <person name="Alvarado L."/>
            <person name="Arachchi H.M."/>
            <person name="Berlin A.M."/>
            <person name="Chapman S.B."/>
            <person name="Goldberg J."/>
            <person name="Griggs A."/>
            <person name="Gujja S."/>
            <person name="Hansen M."/>
            <person name="Howarth C."/>
            <person name="Imamovic A."/>
            <person name="Larimer J."/>
            <person name="McCowen C."/>
            <person name="Montmayeur A."/>
            <person name="Murphy C."/>
            <person name="Neiman D."/>
            <person name="Pearson M."/>
            <person name="Priest M."/>
            <person name="Roberts A."/>
            <person name="Saif S."/>
            <person name="Shea T."/>
            <person name="Sisk P."/>
            <person name="Sykes S."/>
            <person name="Wortman J."/>
            <person name="Nusbaum C."/>
            <person name="Birren B."/>
        </authorList>
    </citation>
    <scope>NUCLEOTIDE SEQUENCE [LARGE SCALE GENOMIC DNA]</scope>
    <source>
        <strain evidence="5 6">CCUG 45783</strain>
    </source>
</reference>
<dbReference type="Gene3D" id="3.40.50.1000">
    <property type="entry name" value="HAD superfamily/HAD-like"/>
    <property type="match status" value="1"/>
</dbReference>
<dbReference type="NCBIfam" id="TIGR01549">
    <property type="entry name" value="HAD-SF-IA-v1"/>
    <property type="match status" value="1"/>
</dbReference>
<sequence>MTFPTVMPAPRAILFDLDGTLADTAPDLAAAVNWLRTERGLDPTPYEALRPTASAGARGMIGAAFGLAPGDDGYEELRLAWFERYQSAMSLHTTLFDGIPELLDGISDAGMAWGIVTNKPSRFTDPLVPQIALAHAGCIVSGDTTGFAKPHPAPLLEGARRLGLAPEQCWYVGDDLRDIEAGRAAGMVTVACAWGYCGAIEPSTWGADYLLDTPAELLALLGQVSEAARQAEHAA</sequence>
<dbReference type="NCBIfam" id="TIGR01509">
    <property type="entry name" value="HAD-SF-IA-v3"/>
    <property type="match status" value="1"/>
</dbReference>
<dbReference type="SFLD" id="SFLDS00003">
    <property type="entry name" value="Haloacid_Dehalogenase"/>
    <property type="match status" value="1"/>
</dbReference>
<protein>
    <submittedName>
        <fullName evidence="5">Phosphoglycolate phosphatase, bacterial</fullName>
    </submittedName>
</protein>
<dbReference type="InterPro" id="IPR050155">
    <property type="entry name" value="HAD-like_hydrolase_sf"/>
</dbReference>
<dbReference type="SUPFAM" id="SSF56784">
    <property type="entry name" value="HAD-like"/>
    <property type="match status" value="1"/>
</dbReference>
<dbReference type="HOGENOM" id="CLU_045011_19_1_4"/>
<evidence type="ECO:0000256" key="3">
    <source>
        <dbReference type="ARBA" id="ARBA00022842"/>
    </source>
</evidence>
<evidence type="ECO:0000256" key="4">
    <source>
        <dbReference type="ARBA" id="ARBA00023277"/>
    </source>
</evidence>
<dbReference type="InterPro" id="IPR041492">
    <property type="entry name" value="HAD_2"/>
</dbReference>
<dbReference type="PANTHER" id="PTHR43434">
    <property type="entry name" value="PHOSPHOGLYCOLATE PHOSPHATASE"/>
    <property type="match status" value="1"/>
</dbReference>
<dbReference type="Gene3D" id="1.10.150.240">
    <property type="entry name" value="Putative phosphatase, domain 2"/>
    <property type="match status" value="1"/>
</dbReference>
<organism evidence="5 6">
    <name type="scientific">Massilia timonae CCUG 45783</name>
    <dbReference type="NCBI Taxonomy" id="883126"/>
    <lineage>
        <taxon>Bacteria</taxon>
        <taxon>Pseudomonadati</taxon>
        <taxon>Pseudomonadota</taxon>
        <taxon>Betaproteobacteria</taxon>
        <taxon>Burkholderiales</taxon>
        <taxon>Oxalobacteraceae</taxon>
        <taxon>Telluria group</taxon>
        <taxon>Massilia</taxon>
    </lineage>
</organism>